<evidence type="ECO:0000313" key="3">
    <source>
        <dbReference type="Proteomes" id="UP001432209"/>
    </source>
</evidence>
<dbReference type="SMART" id="SM00567">
    <property type="entry name" value="EZ_HEAT"/>
    <property type="match status" value="6"/>
</dbReference>
<feature type="region of interest" description="Disordered" evidence="1">
    <location>
        <begin position="1067"/>
        <end position="1090"/>
    </location>
</feature>
<dbReference type="Gene3D" id="1.25.10.10">
    <property type="entry name" value="Leucine-rich Repeat Variant"/>
    <property type="match status" value="2"/>
</dbReference>
<evidence type="ECO:0000256" key="1">
    <source>
        <dbReference type="SAM" id="MobiDB-lite"/>
    </source>
</evidence>
<dbReference type="EMBL" id="CP109495">
    <property type="protein sequence ID" value="WUX50252.1"/>
    <property type="molecule type" value="Genomic_DNA"/>
</dbReference>
<dbReference type="Proteomes" id="UP001432209">
    <property type="component" value="Chromosome"/>
</dbReference>
<protein>
    <submittedName>
        <fullName evidence="2">HEAT repeat domain-containing protein</fullName>
    </submittedName>
</protein>
<organism evidence="2 3">
    <name type="scientific">Streptomyces niveus</name>
    <name type="common">Streptomyces spheroides</name>
    <dbReference type="NCBI Taxonomy" id="193462"/>
    <lineage>
        <taxon>Bacteria</taxon>
        <taxon>Bacillati</taxon>
        <taxon>Actinomycetota</taxon>
        <taxon>Actinomycetes</taxon>
        <taxon>Kitasatosporales</taxon>
        <taxon>Streptomycetaceae</taxon>
        <taxon>Streptomyces</taxon>
    </lineage>
</organism>
<name>A0ABZ2A025_STRNV</name>
<reference evidence="2" key="1">
    <citation type="submission" date="2022-10" db="EMBL/GenBank/DDBJ databases">
        <title>The complete genomes of actinobacterial strains from the NBC collection.</title>
        <authorList>
            <person name="Joergensen T.S."/>
            <person name="Alvarez Arevalo M."/>
            <person name="Sterndorff E.B."/>
            <person name="Faurdal D."/>
            <person name="Vuksanovic O."/>
            <person name="Mourched A.-S."/>
            <person name="Charusanti P."/>
            <person name="Shaw S."/>
            <person name="Blin K."/>
            <person name="Weber T."/>
        </authorList>
    </citation>
    <scope>NUCLEOTIDE SEQUENCE</scope>
    <source>
        <strain evidence="2">NBC_01432</strain>
    </source>
</reference>
<evidence type="ECO:0000313" key="2">
    <source>
        <dbReference type="EMBL" id="WUX50252.1"/>
    </source>
</evidence>
<dbReference type="SUPFAM" id="SSF48371">
    <property type="entry name" value="ARM repeat"/>
    <property type="match status" value="1"/>
</dbReference>
<dbReference type="Pfam" id="PF13646">
    <property type="entry name" value="HEAT_2"/>
    <property type="match status" value="1"/>
</dbReference>
<dbReference type="InterPro" id="IPR011989">
    <property type="entry name" value="ARM-like"/>
</dbReference>
<accession>A0ABZ2A025</accession>
<proteinExistence type="predicted"/>
<sequence length="1453" mass="155664">MTPTDEVLHDALRRGDVRRAAELLDPTDCEPDVIERLLRHEDARVRSLGLTLLGERVEHDEPAVLAALLPTALSAAGDGAVGEDALALAELYARLGPHLPKPYAVAGHPPPWRTATLPVRVQIAWLRAEIANDPTTVRREPAGELLHQAVRETGIAHTARPHQLIAELADSGDQVLVDESFRLAREGLHAGVLTAGLVRAHLSRLLDLDADGEAAAGTVVAALAELAEPWAALEPLPADRLSSHLSAAAVAVRPEVADAALGTLARHGHGGVLRQAVDDPDLPPRLRRRALELLGSLATRHDIGELITAAARDPLLFGEPAVACLRGLHRRGHFVTGADVPAVVALALADHAIAPRDVATVLFTCRQDMLRLLTDAPADDPSWPRRLALLVALAGQGTGDAGELPVGDAITRALAATSAPRPFLDALRALRYTPAEEAVLAHLATEPTAALDTLEAIGGRPTVEALRDGLGLTSPDSESVIAPHLRAVRHRAVELLWQLTDDTAERRALLARLDPADLPARITADLGGPDESELALLGARVDRGEPVAALCGLAAHGGVGTLPVIAGLLLDVVAELALVERQLTQRPAVIQPDGSAVTGEPVVPSEVLAAVRDMGRRLHARRRIRPSCLLDAPDADAAGDALAATMVLDLLDRPEPTDGERVILLELLTRIPYPHIRPRVHRLLRHRDPHVRKHVIALLAKDTDGDDAQALSASLITLTTADDIQTVRQALLALGHARARWAAGAVADCLDHPNMNIKKTAAGVLAHAGTAVAVPQILNWLGRHDNPGFRTALVEALRAILGPAHEATLRAALDRADEPRARELLGACLAVRPPARDATRAGIDALETGGWRPAIALRIAERPELPTRQELYGLRSTRADWLALAASLPDAMSDTRVRLVRVAARMPQARLSDNERRTYARYLPVLLNCLADKATLGEDGRDLVSALEEVAPTLSTPDKRAVIAAVRALPGTAPAPTLTLLRGCDAVLVRADLDQALAAAATASAEGAVLREAFGIPDGAIAAPDSHNSRERLAALADEYPAADPTTRSALLDRMIALQPLDAPPWTLGENASDTSAARTPRRTVRADDLDQPRSAALRARLLDMLDAPDPDRRRTAALALRTWPDPDVRSAVLRAYLSGRVDVGARRVPAGALAELGSGDLRYDRLARVALSLDPAALEPLVPLLLEEWQEASHLVLPVLRAVPADTLAAHLGDRLAAGAWGFLDLLADRPLLRTPALTEIRRRLRAEGRDRVADSLVLVDGPLRDPAPTRPHTGTWVRLAESAASPDGPSRQDLLQLARTGNPDQIRRALTRLTEEHDPELPTLIGELLHHPRPGVRLRAHRASRELFDRETYLHHTSTLLNDPQPDVVRSAVRTLTHAGWEPAVPAIVALLDHSHPVVRGAVADGLLHLGRRAVPALRYTADHARPDKRSVYTSVLDRITDATVEEERTT</sequence>
<gene>
    <name evidence="2" type="ORF">OG442_01005</name>
</gene>
<dbReference type="RefSeq" id="WP_329073817.1">
    <property type="nucleotide sequence ID" value="NZ_CP109495.1"/>
</dbReference>
<keyword evidence="3" id="KW-1185">Reference proteome</keyword>
<dbReference type="InterPro" id="IPR016024">
    <property type="entry name" value="ARM-type_fold"/>
</dbReference>
<dbReference type="InterPro" id="IPR004155">
    <property type="entry name" value="PBS_lyase_HEAT"/>
</dbReference>